<name>A0A645GHR4_9ZZZZ</name>
<proteinExistence type="predicted"/>
<organism evidence="2">
    <name type="scientific">bioreactor metagenome</name>
    <dbReference type="NCBI Taxonomy" id="1076179"/>
    <lineage>
        <taxon>unclassified sequences</taxon>
        <taxon>metagenomes</taxon>
        <taxon>ecological metagenomes</taxon>
    </lineage>
</organism>
<sequence length="110" mass="12668">MHETDKEHRDAAGNDPAPPRGTILQSVRDCVADERDESARDGPKQRREERAETVCRLDGCFGDAARHLHIHEQQREQRRAEAGCDDGLGRNLKHFLHLTIPPIFSFWFRL</sequence>
<dbReference type="EMBL" id="VSSQ01075001">
    <property type="protein sequence ID" value="MPN25726.1"/>
    <property type="molecule type" value="Genomic_DNA"/>
</dbReference>
<feature type="region of interest" description="Disordered" evidence="1">
    <location>
        <begin position="1"/>
        <end position="50"/>
    </location>
</feature>
<reference evidence="2" key="1">
    <citation type="submission" date="2019-08" db="EMBL/GenBank/DDBJ databases">
        <authorList>
            <person name="Kucharzyk K."/>
            <person name="Murdoch R.W."/>
            <person name="Higgins S."/>
            <person name="Loffler F."/>
        </authorList>
    </citation>
    <scope>NUCLEOTIDE SEQUENCE</scope>
</reference>
<evidence type="ECO:0000256" key="1">
    <source>
        <dbReference type="SAM" id="MobiDB-lite"/>
    </source>
</evidence>
<evidence type="ECO:0000313" key="2">
    <source>
        <dbReference type="EMBL" id="MPN25726.1"/>
    </source>
</evidence>
<feature type="compositionally biased region" description="Basic and acidic residues" evidence="1">
    <location>
        <begin position="30"/>
        <end position="50"/>
    </location>
</feature>
<dbReference type="AlphaFoldDB" id="A0A645GHR4"/>
<comment type="caution">
    <text evidence="2">The sequence shown here is derived from an EMBL/GenBank/DDBJ whole genome shotgun (WGS) entry which is preliminary data.</text>
</comment>
<protein>
    <submittedName>
        <fullName evidence="2">Uncharacterized protein</fullName>
    </submittedName>
</protein>
<accession>A0A645GHR4</accession>
<feature type="compositionally biased region" description="Basic and acidic residues" evidence="1">
    <location>
        <begin position="1"/>
        <end position="12"/>
    </location>
</feature>
<gene>
    <name evidence="2" type="ORF">SDC9_173140</name>
</gene>